<sequence length="65" mass="6906">MPVIEIRRTPCSLAARAAIIGTIRALEMAFPVMMEEAILDRLGKAMAALVKVEVAAELEGAVVVV</sequence>
<dbReference type="RefSeq" id="WP_339159034.1">
    <property type="nucleotide sequence ID" value="NZ_LR743510.1"/>
</dbReference>
<keyword evidence="1" id="KW-0614">Plasmid</keyword>
<geneLocation type="plasmid" evidence="1">
    <name>1</name>
</geneLocation>
<gene>
    <name evidence="1" type="ORF">MBLL_00438</name>
</gene>
<organism evidence="1">
    <name type="scientific">Methylobacterium bullatum</name>
    <dbReference type="NCBI Taxonomy" id="570505"/>
    <lineage>
        <taxon>Bacteria</taxon>
        <taxon>Pseudomonadati</taxon>
        <taxon>Pseudomonadota</taxon>
        <taxon>Alphaproteobacteria</taxon>
        <taxon>Hyphomicrobiales</taxon>
        <taxon>Methylobacteriaceae</taxon>
        <taxon>Methylobacterium</taxon>
    </lineage>
</organism>
<dbReference type="AlphaFoldDB" id="A0A679JPG9"/>
<protein>
    <submittedName>
        <fullName evidence="1">Uncharacterized protein</fullName>
    </submittedName>
</protein>
<reference evidence="1" key="1">
    <citation type="submission" date="2019-12" db="EMBL/GenBank/DDBJ databases">
        <authorList>
            <person name="Cremers G."/>
        </authorList>
    </citation>
    <scope>NUCLEOTIDE SEQUENCE</scope>
    <source>
        <strain evidence="1">Mbul2</strain>
        <plasmid evidence="1">1</plasmid>
    </source>
</reference>
<proteinExistence type="predicted"/>
<dbReference type="EMBL" id="LR743510">
    <property type="protein sequence ID" value="CAA2136991.1"/>
    <property type="molecule type" value="Genomic_DNA"/>
</dbReference>
<accession>A0A679JPG9</accession>
<evidence type="ECO:0000313" key="1">
    <source>
        <dbReference type="EMBL" id="CAA2136991.1"/>
    </source>
</evidence>
<name>A0A679JPG9_9HYPH</name>